<dbReference type="InterPro" id="IPR002833">
    <property type="entry name" value="PTH2"/>
</dbReference>
<organism evidence="6 7">
    <name type="scientific">Coemansia javaensis</name>
    <dbReference type="NCBI Taxonomy" id="2761396"/>
    <lineage>
        <taxon>Eukaryota</taxon>
        <taxon>Fungi</taxon>
        <taxon>Fungi incertae sedis</taxon>
        <taxon>Zoopagomycota</taxon>
        <taxon>Kickxellomycotina</taxon>
        <taxon>Kickxellomycetes</taxon>
        <taxon>Kickxellales</taxon>
        <taxon>Kickxellaceae</taxon>
        <taxon>Coemansia</taxon>
    </lineage>
</organism>
<keyword evidence="7" id="KW-1185">Reference proteome</keyword>
<evidence type="ECO:0000256" key="2">
    <source>
        <dbReference type="ARBA" id="ARBA00022801"/>
    </source>
</evidence>
<dbReference type="GO" id="GO:0005829">
    <property type="term" value="C:cytosol"/>
    <property type="evidence" value="ECO:0007669"/>
    <property type="project" value="TreeGrafter"/>
</dbReference>
<dbReference type="PANTHER" id="PTHR12649:SF11">
    <property type="entry name" value="PEPTIDYL-TRNA HYDROLASE 2, MITOCHONDRIAL"/>
    <property type="match status" value="1"/>
</dbReference>
<evidence type="ECO:0000256" key="1">
    <source>
        <dbReference type="ARBA" id="ARBA00013260"/>
    </source>
</evidence>
<dbReference type="PANTHER" id="PTHR12649">
    <property type="entry name" value="PEPTIDYL-TRNA HYDROLASE 2"/>
    <property type="match status" value="1"/>
</dbReference>
<feature type="transmembrane region" description="Helical" evidence="5">
    <location>
        <begin position="6"/>
        <end position="29"/>
    </location>
</feature>
<sequence length="181" mass="18665">MTDPGVVAVLAAKIPLWQAVLLGGTSFLAGRLLQRGLGRGAAGARAVHATSSSRSSNRSKGLGGEDVKLVLVVRMDLGMSKGKIAAQCSHAALACYKDASRRAAAAVSAWEVTGQAKVVLRCESEDELMELQGKARSAGLVAQSIRDAGRTQIAAGSRTVLGIGPGPASLIDRITGDLRLY</sequence>
<comment type="similarity">
    <text evidence="3">Belongs to the PTH2 family.</text>
</comment>
<comment type="caution">
    <text evidence="6">The sequence shown here is derived from an EMBL/GenBank/DDBJ whole genome shotgun (WGS) entry which is preliminary data.</text>
</comment>
<dbReference type="SUPFAM" id="SSF102462">
    <property type="entry name" value="Peptidyl-tRNA hydrolase II"/>
    <property type="match status" value="1"/>
</dbReference>
<proteinExistence type="inferred from homology"/>
<evidence type="ECO:0000256" key="5">
    <source>
        <dbReference type="SAM" id="Phobius"/>
    </source>
</evidence>
<gene>
    <name evidence="6" type="ORF">H4R18_000474</name>
</gene>
<dbReference type="NCBIfam" id="NF003314">
    <property type="entry name" value="PRK04322.1"/>
    <property type="match status" value="1"/>
</dbReference>
<dbReference type="FunFam" id="3.40.1490.10:FF:000001">
    <property type="entry name" value="Peptidyl-tRNA hydrolase 2"/>
    <property type="match status" value="1"/>
</dbReference>
<keyword evidence="5" id="KW-0472">Membrane</keyword>
<keyword evidence="5" id="KW-1133">Transmembrane helix</keyword>
<dbReference type="OrthoDB" id="1733656at2759"/>
<protein>
    <recommendedName>
        <fullName evidence="1">peptidyl-tRNA hydrolase</fullName>
        <ecNumber evidence="1">3.1.1.29</ecNumber>
    </recommendedName>
</protein>
<evidence type="ECO:0000256" key="3">
    <source>
        <dbReference type="ARBA" id="ARBA00038050"/>
    </source>
</evidence>
<keyword evidence="5" id="KW-0812">Transmembrane</keyword>
<dbReference type="EC" id="3.1.1.29" evidence="1"/>
<dbReference type="InterPro" id="IPR023476">
    <property type="entry name" value="Pep_tRNA_hydro_II_dom_sf"/>
</dbReference>
<evidence type="ECO:0000256" key="4">
    <source>
        <dbReference type="ARBA" id="ARBA00048707"/>
    </source>
</evidence>
<dbReference type="CDD" id="cd02430">
    <property type="entry name" value="PTH2"/>
    <property type="match status" value="1"/>
</dbReference>
<comment type="catalytic activity">
    <reaction evidence="4">
        <text>an N-acyl-L-alpha-aminoacyl-tRNA + H2O = an N-acyl-L-amino acid + a tRNA + H(+)</text>
        <dbReference type="Rhea" id="RHEA:54448"/>
        <dbReference type="Rhea" id="RHEA-COMP:10123"/>
        <dbReference type="Rhea" id="RHEA-COMP:13883"/>
        <dbReference type="ChEBI" id="CHEBI:15377"/>
        <dbReference type="ChEBI" id="CHEBI:15378"/>
        <dbReference type="ChEBI" id="CHEBI:59874"/>
        <dbReference type="ChEBI" id="CHEBI:78442"/>
        <dbReference type="ChEBI" id="CHEBI:138191"/>
        <dbReference type="EC" id="3.1.1.29"/>
    </reaction>
</comment>
<dbReference type="Gene3D" id="3.40.1490.10">
    <property type="entry name" value="Bit1"/>
    <property type="match status" value="1"/>
</dbReference>
<accession>A0A9W8HGN8</accession>
<reference evidence="6" key="1">
    <citation type="submission" date="2022-07" db="EMBL/GenBank/DDBJ databases">
        <title>Phylogenomic reconstructions and comparative analyses of Kickxellomycotina fungi.</title>
        <authorList>
            <person name="Reynolds N.K."/>
            <person name="Stajich J.E."/>
            <person name="Barry K."/>
            <person name="Grigoriev I.V."/>
            <person name="Crous P."/>
            <person name="Smith M.E."/>
        </authorList>
    </citation>
    <scope>NUCLEOTIDE SEQUENCE</scope>
    <source>
        <strain evidence="6">NBRC 105414</strain>
    </source>
</reference>
<dbReference type="Proteomes" id="UP001140217">
    <property type="component" value="Unassembled WGS sequence"/>
</dbReference>
<dbReference type="GO" id="GO:0004045">
    <property type="term" value="F:peptidyl-tRNA hydrolase activity"/>
    <property type="evidence" value="ECO:0007669"/>
    <property type="project" value="UniProtKB-EC"/>
</dbReference>
<keyword evidence="2" id="KW-0378">Hydrolase</keyword>
<dbReference type="AlphaFoldDB" id="A0A9W8HGN8"/>
<dbReference type="EMBL" id="JANBUL010000010">
    <property type="protein sequence ID" value="KAJ2785529.1"/>
    <property type="molecule type" value="Genomic_DNA"/>
</dbReference>
<evidence type="ECO:0000313" key="7">
    <source>
        <dbReference type="Proteomes" id="UP001140217"/>
    </source>
</evidence>
<evidence type="ECO:0000313" key="6">
    <source>
        <dbReference type="EMBL" id="KAJ2785529.1"/>
    </source>
</evidence>
<dbReference type="Pfam" id="PF01981">
    <property type="entry name" value="PTH2"/>
    <property type="match status" value="1"/>
</dbReference>
<name>A0A9W8HGN8_9FUNG</name>
<dbReference type="NCBIfam" id="TIGR00283">
    <property type="entry name" value="arch_pth2"/>
    <property type="match status" value="1"/>
</dbReference>